<reference evidence="1 2" key="1">
    <citation type="submission" date="2016-10" db="EMBL/GenBank/DDBJ databases">
        <authorList>
            <person name="de Groot N.N."/>
        </authorList>
    </citation>
    <scope>NUCLEOTIDE SEQUENCE [LARGE SCALE GENOMIC DNA]</scope>
    <source>
        <strain evidence="1 2">B25</strain>
    </source>
</reference>
<sequence length="98" mass="11165">MKWIFKAKSKLRILIDTHCDLSGYAEVTICAKKPDDSVVNFPAVVKDEEKGIIFYDVVDENDFDISGWWIFWPVVLFDDDRTAAGRAVKVFVHEVGAI</sequence>
<dbReference type="RefSeq" id="WP_074645049.1">
    <property type="nucleotide sequence ID" value="NZ_FOFU01000010.1"/>
</dbReference>
<evidence type="ECO:0000313" key="1">
    <source>
        <dbReference type="EMBL" id="SEQ77026.1"/>
    </source>
</evidence>
<accession>A0A1H9IR36</accession>
<dbReference type="AlphaFoldDB" id="A0A1H9IR36"/>
<protein>
    <submittedName>
        <fullName evidence="1">Uncharacterized protein</fullName>
    </submittedName>
</protein>
<proteinExistence type="predicted"/>
<organism evidence="1 2">
    <name type="scientific">Treponema bryantii</name>
    <dbReference type="NCBI Taxonomy" id="163"/>
    <lineage>
        <taxon>Bacteria</taxon>
        <taxon>Pseudomonadati</taxon>
        <taxon>Spirochaetota</taxon>
        <taxon>Spirochaetia</taxon>
        <taxon>Spirochaetales</taxon>
        <taxon>Treponemataceae</taxon>
        <taxon>Treponema</taxon>
    </lineage>
</organism>
<gene>
    <name evidence="1" type="ORF">SAMN04487977_11074</name>
</gene>
<dbReference type="OrthoDB" id="361776at2"/>
<name>A0A1H9IR36_9SPIR</name>
<evidence type="ECO:0000313" key="2">
    <source>
        <dbReference type="Proteomes" id="UP000182360"/>
    </source>
</evidence>
<dbReference type="EMBL" id="FOFU01000010">
    <property type="protein sequence ID" value="SEQ77026.1"/>
    <property type="molecule type" value="Genomic_DNA"/>
</dbReference>
<keyword evidence="2" id="KW-1185">Reference proteome</keyword>
<dbReference type="Proteomes" id="UP000182360">
    <property type="component" value="Unassembled WGS sequence"/>
</dbReference>